<dbReference type="InterPro" id="IPR007494">
    <property type="entry name" value="Glutaredoxin2_C"/>
</dbReference>
<keyword evidence="3" id="KW-1185">Reference proteome</keyword>
<organism evidence="2 3">
    <name type="scientific">Prorocentrum cordatum</name>
    <dbReference type="NCBI Taxonomy" id="2364126"/>
    <lineage>
        <taxon>Eukaryota</taxon>
        <taxon>Sar</taxon>
        <taxon>Alveolata</taxon>
        <taxon>Dinophyceae</taxon>
        <taxon>Prorocentrales</taxon>
        <taxon>Prorocentraceae</taxon>
        <taxon>Prorocentrum</taxon>
    </lineage>
</organism>
<proteinExistence type="predicted"/>
<evidence type="ECO:0000313" key="2">
    <source>
        <dbReference type="EMBL" id="CAK0872327.1"/>
    </source>
</evidence>
<dbReference type="EMBL" id="CAUYUJ010017159">
    <property type="protein sequence ID" value="CAK0872327.1"/>
    <property type="molecule type" value="Genomic_DNA"/>
</dbReference>
<reference evidence="2" key="1">
    <citation type="submission" date="2023-10" db="EMBL/GenBank/DDBJ databases">
        <authorList>
            <person name="Chen Y."/>
            <person name="Shah S."/>
            <person name="Dougan E. K."/>
            <person name="Thang M."/>
            <person name="Chan C."/>
        </authorList>
    </citation>
    <scope>NUCLEOTIDE SEQUENCE [LARGE SCALE GENOMIC DNA]</scope>
</reference>
<protein>
    <recommendedName>
        <fullName evidence="1">Glutaredoxin 2 C-terminal domain-containing protein</fullName>
    </recommendedName>
</protein>
<comment type="caution">
    <text evidence="2">The sequence shown here is derived from an EMBL/GenBank/DDBJ whole genome shotgun (WGS) entry which is preliminary data.</text>
</comment>
<dbReference type="Pfam" id="PF04399">
    <property type="entry name" value="Glutaredoxin2_C"/>
    <property type="match status" value="1"/>
</dbReference>
<evidence type="ECO:0000259" key="1">
    <source>
        <dbReference type="Pfam" id="PF04399"/>
    </source>
</evidence>
<name>A0ABN9VHM4_9DINO</name>
<dbReference type="InterPro" id="IPR036282">
    <property type="entry name" value="Glutathione-S-Trfase_C_sf"/>
</dbReference>
<gene>
    <name evidence="2" type="ORF">PCOR1329_LOCUS57826</name>
</gene>
<dbReference type="Gene3D" id="3.40.30.10">
    <property type="entry name" value="Glutaredoxin"/>
    <property type="match status" value="1"/>
</dbReference>
<dbReference type="SUPFAM" id="SSF47616">
    <property type="entry name" value="GST C-terminal domain-like"/>
    <property type="match status" value="1"/>
</dbReference>
<dbReference type="Gene3D" id="1.20.1050.10">
    <property type="match status" value="1"/>
</dbReference>
<sequence>MALGLKKMPYRMIWVAEDDEETPMQLVGKKITPIIEFPGEPAFPESTDIINRVDGDARFGPPLLKPKTERPELDAWLKGLSTPMRNLGRPRYIRSAVLPEFRSSSARQRFVTTHPLPDPVTGETLSKPDWAALPQERRDEVYDHYWADSGHQKRLLNDALARMPAGLIASDRHLSGHGLSWDDIVFFSRLRGITLIKDVKLPPALDAYLSTMSEMTDVPLLTQMAM</sequence>
<evidence type="ECO:0000313" key="3">
    <source>
        <dbReference type="Proteomes" id="UP001189429"/>
    </source>
</evidence>
<dbReference type="Proteomes" id="UP001189429">
    <property type="component" value="Unassembled WGS sequence"/>
</dbReference>
<feature type="domain" description="Glutaredoxin 2 C-terminal" evidence="1">
    <location>
        <begin position="156"/>
        <end position="225"/>
    </location>
</feature>
<accession>A0ABN9VHM4</accession>